<dbReference type="PANTHER" id="PTHR10285">
    <property type="entry name" value="URIDINE KINASE"/>
    <property type="match status" value="1"/>
</dbReference>
<dbReference type="AlphaFoldDB" id="A0AB37UNT2"/>
<dbReference type="Proteomes" id="UP000282574">
    <property type="component" value="Unassembled WGS sequence"/>
</dbReference>
<evidence type="ECO:0000313" key="2">
    <source>
        <dbReference type="Proteomes" id="UP000282574"/>
    </source>
</evidence>
<proteinExistence type="predicted"/>
<dbReference type="RefSeq" id="WP_106165923.1">
    <property type="nucleotide sequence ID" value="NZ_JAVKZF010000001.1"/>
</dbReference>
<reference evidence="1 2" key="1">
    <citation type="journal article" date="2019" name="Genome Biol. Evol.">
        <title>Day and night: Metabolic profiles and evolutionary relationships of six axenic non-marine cyanobacteria.</title>
        <authorList>
            <person name="Will S.E."/>
            <person name="Henke P."/>
            <person name="Boedeker C."/>
            <person name="Huang S."/>
            <person name="Brinkmann H."/>
            <person name="Rohde M."/>
            <person name="Jarek M."/>
            <person name="Friedl T."/>
            <person name="Seufert S."/>
            <person name="Schumacher M."/>
            <person name="Overmann J."/>
            <person name="Neumann-Schaal M."/>
            <person name="Petersen J."/>
        </authorList>
    </citation>
    <scope>NUCLEOTIDE SEQUENCE [LARGE SCALE GENOMIC DNA]</scope>
    <source>
        <strain evidence="1 2">SAG 39.79</strain>
    </source>
</reference>
<protein>
    <recommendedName>
        <fullName evidence="3">Glycerate kinase</fullName>
    </recommendedName>
</protein>
<organism evidence="1 2">
    <name type="scientific">Chroococcidiopsis cubana SAG 39.79</name>
    <dbReference type="NCBI Taxonomy" id="388085"/>
    <lineage>
        <taxon>Bacteria</taxon>
        <taxon>Bacillati</taxon>
        <taxon>Cyanobacteriota</taxon>
        <taxon>Cyanophyceae</taxon>
        <taxon>Chroococcidiopsidales</taxon>
        <taxon>Chroococcidiopsidaceae</taxon>
        <taxon>Chroococcidiopsis</taxon>
    </lineage>
</organism>
<evidence type="ECO:0000313" key="1">
    <source>
        <dbReference type="EMBL" id="RUT13084.1"/>
    </source>
</evidence>
<dbReference type="EMBL" id="RSCK01000009">
    <property type="protein sequence ID" value="RUT13084.1"/>
    <property type="molecule type" value="Genomic_DNA"/>
</dbReference>
<keyword evidence="2" id="KW-1185">Reference proteome</keyword>
<gene>
    <name evidence="1" type="ORF">DSM107010_16400</name>
</gene>
<dbReference type="InterPro" id="IPR027417">
    <property type="entry name" value="P-loop_NTPase"/>
</dbReference>
<accession>A0AB37UNT2</accession>
<name>A0AB37UNT2_9CYAN</name>
<comment type="caution">
    <text evidence="1">The sequence shown here is derived from an EMBL/GenBank/DDBJ whole genome shotgun (WGS) entry which is preliminary data.</text>
</comment>
<sequence>MTNDQSQLLRSFYPTFEHFCQNTLHKPPQQLEETLRGLWLPLAMQIASYRQAQSRTLIQGILGGQGTGKTTLAKILSLILGHLGYRTLNLSLDDLYKTYSDRLALQQQDPRFIWRGPPGTHDIQLGLQVLDRLRQSDPHSPIEIPRFDKSAWHGAGDRGTPEIVNGADIVLFEGWFVGVRPIEPSNFDRPPPPINTYEDRQFAIYMNTRLQEYLPLWDKLDRLIILYPVDYRLSQQWRKDAEHQMIATGKTGMTDLQIEQFVEYFWKSLHPDLFIKPLIQDSQRLDLVIEINCDRSIGKIYRPGHPS</sequence>
<evidence type="ECO:0008006" key="3">
    <source>
        <dbReference type="Google" id="ProtNLM"/>
    </source>
</evidence>
<dbReference type="Gene3D" id="3.40.50.300">
    <property type="entry name" value="P-loop containing nucleotide triphosphate hydrolases"/>
    <property type="match status" value="1"/>
</dbReference>
<dbReference type="SUPFAM" id="SSF52540">
    <property type="entry name" value="P-loop containing nucleoside triphosphate hydrolases"/>
    <property type="match status" value="1"/>
</dbReference>